<protein>
    <recommendedName>
        <fullName evidence="2">DUF2062 domain-containing protein</fullName>
    </recommendedName>
</protein>
<keyword evidence="1" id="KW-1133">Transmembrane helix</keyword>
<dbReference type="PANTHER" id="PTHR35102:SF1">
    <property type="entry name" value="E3 UBIQUITIN-PROTEIN LIGASE"/>
    <property type="match status" value="1"/>
</dbReference>
<evidence type="ECO:0000313" key="3">
    <source>
        <dbReference type="EMBL" id="GAA3994164.1"/>
    </source>
</evidence>
<feature type="transmembrane region" description="Helical" evidence="1">
    <location>
        <begin position="112"/>
        <end position="139"/>
    </location>
</feature>
<dbReference type="Proteomes" id="UP001500567">
    <property type="component" value="Unassembled WGS sequence"/>
</dbReference>
<feature type="transmembrane region" description="Helical" evidence="1">
    <location>
        <begin position="57"/>
        <end position="78"/>
    </location>
</feature>
<gene>
    <name evidence="3" type="ORF">GCM10022408_00490</name>
</gene>
<accession>A0ABP7R910</accession>
<dbReference type="InterPro" id="IPR018639">
    <property type="entry name" value="DUF2062"/>
</dbReference>
<dbReference type="EMBL" id="BAABDJ010000001">
    <property type="protein sequence ID" value="GAA3994164.1"/>
    <property type="molecule type" value="Genomic_DNA"/>
</dbReference>
<proteinExistence type="predicted"/>
<dbReference type="Pfam" id="PF09835">
    <property type="entry name" value="DUF2062"/>
    <property type="match status" value="1"/>
</dbReference>
<sequence length="153" mass="17011">MRRYLLDPLRNLLRQGLTPSQLSLTVALGVACGLVPILGVTTLLITFLAVRLRLNVAAMLLIGHLMSPVQMLLIIPMLRLGALVWPSEKMPDLTLEKLKYLFAHDWGGAVQLLWHASVGAAVLWALGMVPLVLILNFGLRPVFRRLLARQGRY</sequence>
<feature type="domain" description="DUF2062" evidence="2">
    <location>
        <begin position="7"/>
        <end position="137"/>
    </location>
</feature>
<evidence type="ECO:0000259" key="2">
    <source>
        <dbReference type="Pfam" id="PF09835"/>
    </source>
</evidence>
<keyword evidence="1" id="KW-0812">Transmembrane</keyword>
<name>A0ABP7R910_9BACT</name>
<dbReference type="PANTHER" id="PTHR35102">
    <property type="entry name" value="E3 UBIQUITIN-PROTEIN LIGASE"/>
    <property type="match status" value="1"/>
</dbReference>
<organism evidence="3 4">
    <name type="scientific">Hymenobacter fastidiosus</name>
    <dbReference type="NCBI Taxonomy" id="486264"/>
    <lineage>
        <taxon>Bacteria</taxon>
        <taxon>Pseudomonadati</taxon>
        <taxon>Bacteroidota</taxon>
        <taxon>Cytophagia</taxon>
        <taxon>Cytophagales</taxon>
        <taxon>Hymenobacteraceae</taxon>
        <taxon>Hymenobacter</taxon>
    </lineage>
</organism>
<evidence type="ECO:0000313" key="4">
    <source>
        <dbReference type="Proteomes" id="UP001500567"/>
    </source>
</evidence>
<feature type="transmembrane region" description="Helical" evidence="1">
    <location>
        <begin position="20"/>
        <end position="50"/>
    </location>
</feature>
<evidence type="ECO:0000256" key="1">
    <source>
        <dbReference type="SAM" id="Phobius"/>
    </source>
</evidence>
<keyword evidence="1" id="KW-0472">Membrane</keyword>
<keyword evidence="4" id="KW-1185">Reference proteome</keyword>
<comment type="caution">
    <text evidence="3">The sequence shown here is derived from an EMBL/GenBank/DDBJ whole genome shotgun (WGS) entry which is preliminary data.</text>
</comment>
<reference evidence="4" key="1">
    <citation type="journal article" date="2019" name="Int. J. Syst. Evol. Microbiol.">
        <title>The Global Catalogue of Microorganisms (GCM) 10K type strain sequencing project: providing services to taxonomists for standard genome sequencing and annotation.</title>
        <authorList>
            <consortium name="The Broad Institute Genomics Platform"/>
            <consortium name="The Broad Institute Genome Sequencing Center for Infectious Disease"/>
            <person name="Wu L."/>
            <person name="Ma J."/>
        </authorList>
    </citation>
    <scope>NUCLEOTIDE SEQUENCE [LARGE SCALE GENOMIC DNA]</scope>
    <source>
        <strain evidence="4">JCM 17224</strain>
    </source>
</reference>
<dbReference type="PROSITE" id="PS51257">
    <property type="entry name" value="PROKAR_LIPOPROTEIN"/>
    <property type="match status" value="1"/>
</dbReference>